<feature type="region of interest" description="Disordered" evidence="1">
    <location>
        <begin position="201"/>
        <end position="223"/>
    </location>
</feature>
<evidence type="ECO:0000313" key="2">
    <source>
        <dbReference type="EMBL" id="KAL3498191.1"/>
    </source>
</evidence>
<dbReference type="PANTHER" id="PTHR35686:SF1">
    <property type="entry name" value="KINETOCHORE PROTEIN"/>
    <property type="match status" value="1"/>
</dbReference>
<comment type="caution">
    <text evidence="2">The sequence shown here is derived from an EMBL/GenBank/DDBJ whole genome shotgun (WGS) entry which is preliminary data.</text>
</comment>
<name>A0ABD2XUN6_9GENT</name>
<keyword evidence="3" id="KW-1185">Reference proteome</keyword>
<dbReference type="PANTHER" id="PTHR35686">
    <property type="entry name" value="KINETOCHORE PROTEIN"/>
    <property type="match status" value="1"/>
</dbReference>
<dbReference type="EMBL" id="JBJUIK010000017">
    <property type="protein sequence ID" value="KAL3498191.1"/>
    <property type="molecule type" value="Genomic_DNA"/>
</dbReference>
<sequence length="539" mass="60420">MNSAGRGDFRPGPLVEPGAVSLSQINNKLLPSPQPTPTHPTPQEMFPRNQDSDQSLSEEDLSCDSSEKCATSLSGPLEHKGSGMQVLSQLEKLRKAYELDDGNNTTIPSKERRKALCIEDEIEFPAFHNEVDSIGHLGTTSVLDSDEENTHDQRFACICNSDEEIMSDDQGSNLPTIGSVKRYKQIDTWSEANREVEALFQLNENTGPSKVHKSSKDSRSKPKPRFLFRFQSQKQDCALLVSDKNEIGMSPIDLPHSKESDGGEHVDLQKSMDESLESFKGREEEQPRNYPVPFELAIHHDCNDNSVAEFLDSLQEKSGWLRGSCEMPNTLTGKERQVAVRRTASAIGDRNIHKDILLYGGSSTNNKGAFLHPKPVLQQKTIADQFHEALGAVSPKNVISEVKFYRKSGSGLFEKLQHVIQNEKERDIDFLESSNMDAISRDGRSCIDVRILSRSVEAKLTVCCCSLIQDEENSQLVNNLHMRKQIEERTLTIIFTSRICGHIELEVGNLIRIQPPWKEVIIEKDAVIILSTYFVQRGS</sequence>
<dbReference type="AlphaFoldDB" id="A0ABD2XUN6"/>
<organism evidence="2 3">
    <name type="scientific">Cinchona calisaya</name>
    <dbReference type="NCBI Taxonomy" id="153742"/>
    <lineage>
        <taxon>Eukaryota</taxon>
        <taxon>Viridiplantae</taxon>
        <taxon>Streptophyta</taxon>
        <taxon>Embryophyta</taxon>
        <taxon>Tracheophyta</taxon>
        <taxon>Spermatophyta</taxon>
        <taxon>Magnoliopsida</taxon>
        <taxon>eudicotyledons</taxon>
        <taxon>Gunneridae</taxon>
        <taxon>Pentapetalae</taxon>
        <taxon>asterids</taxon>
        <taxon>lamiids</taxon>
        <taxon>Gentianales</taxon>
        <taxon>Rubiaceae</taxon>
        <taxon>Cinchonoideae</taxon>
        <taxon>Cinchoneae</taxon>
        <taxon>Cinchona</taxon>
    </lineage>
</organism>
<proteinExistence type="predicted"/>
<gene>
    <name evidence="2" type="ORF">ACH5RR_040923</name>
</gene>
<dbReference type="Proteomes" id="UP001630127">
    <property type="component" value="Unassembled WGS sequence"/>
</dbReference>
<protein>
    <submittedName>
        <fullName evidence="2">Uncharacterized protein</fullName>
    </submittedName>
</protein>
<evidence type="ECO:0000256" key="1">
    <source>
        <dbReference type="SAM" id="MobiDB-lite"/>
    </source>
</evidence>
<accession>A0ABD2XUN6</accession>
<evidence type="ECO:0000313" key="3">
    <source>
        <dbReference type="Proteomes" id="UP001630127"/>
    </source>
</evidence>
<feature type="region of interest" description="Disordered" evidence="1">
    <location>
        <begin position="1"/>
        <end position="77"/>
    </location>
</feature>
<reference evidence="2 3" key="1">
    <citation type="submission" date="2024-11" db="EMBL/GenBank/DDBJ databases">
        <title>A near-complete genome assembly of Cinchona calisaya.</title>
        <authorList>
            <person name="Lian D.C."/>
            <person name="Zhao X.W."/>
            <person name="Wei L."/>
        </authorList>
    </citation>
    <scope>NUCLEOTIDE SEQUENCE [LARGE SCALE GENOMIC DNA]</scope>
    <source>
        <tissue evidence="2">Nenye</tissue>
    </source>
</reference>